<evidence type="ECO:0000313" key="2">
    <source>
        <dbReference type="Proteomes" id="UP001139505"/>
    </source>
</evidence>
<protein>
    <submittedName>
        <fullName evidence="1">Uncharacterized protein</fullName>
    </submittedName>
</protein>
<dbReference type="RefSeq" id="WP_261861450.1">
    <property type="nucleotide sequence ID" value="NZ_BQYE01000020.1"/>
</dbReference>
<reference evidence="1" key="2">
    <citation type="submission" date="2022-04" db="EMBL/GenBank/DDBJ databases">
        <authorList>
            <person name="Komine T."/>
            <person name="Fukano H."/>
            <person name="Wada S."/>
        </authorList>
    </citation>
    <scope>NUCLEOTIDE SEQUENCE</scope>
    <source>
        <strain evidence="1">NJB18185</strain>
    </source>
</reference>
<dbReference type="Proteomes" id="UP001139505">
    <property type="component" value="Unassembled WGS sequence"/>
</dbReference>
<dbReference type="AlphaFoldDB" id="A0AA37PLR1"/>
<name>A0AA37PLR1_9MYCO</name>
<evidence type="ECO:0000313" key="1">
    <source>
        <dbReference type="EMBL" id="GKU72510.1"/>
    </source>
</evidence>
<accession>A0AA37PLR1</accession>
<reference evidence="1" key="1">
    <citation type="journal article" date="2022" name="Microbiol. Resour. Announc.">
        <title>Draft Genome Sequences of Eight Mycobacterium montefiorense Strains Isolated from Salamanders in Captivity.</title>
        <authorList>
            <person name="Komine T."/>
            <person name="Ihara H."/>
            <person name="Fukano H."/>
            <person name="Hoshino Y."/>
            <person name="Kurata O."/>
            <person name="Wada S."/>
        </authorList>
    </citation>
    <scope>NUCLEOTIDE SEQUENCE</scope>
    <source>
        <strain evidence="1">NJB18185</strain>
    </source>
</reference>
<dbReference type="GeneID" id="97439165"/>
<comment type="caution">
    <text evidence="1">The sequence shown here is derived from an EMBL/GenBank/DDBJ whole genome shotgun (WGS) entry which is preliminary data.</text>
</comment>
<dbReference type="EMBL" id="BQYH01000015">
    <property type="protein sequence ID" value="GKU72510.1"/>
    <property type="molecule type" value="Genomic_DNA"/>
</dbReference>
<sequence length="67" mass="7326">MNPKYSFAEIIDHQGIGCAECRLVNIRAAHNILLSVTQDGRRVTDIHTTCLGIDISTNIVSQQVSMG</sequence>
<organism evidence="1 2">
    <name type="scientific">Mycobacterium montefiorense</name>
    <dbReference type="NCBI Taxonomy" id="154654"/>
    <lineage>
        <taxon>Bacteria</taxon>
        <taxon>Bacillati</taxon>
        <taxon>Actinomycetota</taxon>
        <taxon>Actinomycetes</taxon>
        <taxon>Mycobacteriales</taxon>
        <taxon>Mycobacteriaceae</taxon>
        <taxon>Mycobacterium</taxon>
        <taxon>Mycobacterium simiae complex</taxon>
    </lineage>
</organism>
<gene>
    <name evidence="1" type="ORF">NJB18185_22820</name>
</gene>
<proteinExistence type="predicted"/>